<dbReference type="Gene3D" id="3.30.70.360">
    <property type="match status" value="1"/>
</dbReference>
<keyword evidence="6" id="KW-1185">Reference proteome</keyword>
<evidence type="ECO:0000256" key="2">
    <source>
        <dbReference type="ARBA" id="ARBA00022723"/>
    </source>
</evidence>
<comment type="caution">
    <text evidence="5">The sequence shown here is derived from an EMBL/GenBank/DDBJ whole genome shotgun (WGS) entry which is preliminary data.</text>
</comment>
<evidence type="ECO:0000256" key="3">
    <source>
        <dbReference type="ARBA" id="ARBA00022801"/>
    </source>
</evidence>
<dbReference type="Pfam" id="PF01546">
    <property type="entry name" value="Peptidase_M20"/>
    <property type="match status" value="1"/>
</dbReference>
<dbReference type="Proteomes" id="UP000604765">
    <property type="component" value="Unassembled WGS sequence"/>
</dbReference>
<protein>
    <submittedName>
        <fullName evidence="5">Peptidase M20</fullName>
    </submittedName>
</protein>
<evidence type="ECO:0000313" key="5">
    <source>
        <dbReference type="EMBL" id="GHP13890.1"/>
    </source>
</evidence>
<dbReference type="RefSeq" id="WP_203629912.1">
    <property type="nucleotide sequence ID" value="NZ_BNJR01000012.1"/>
</dbReference>
<dbReference type="SUPFAM" id="SSF53187">
    <property type="entry name" value="Zn-dependent exopeptidases"/>
    <property type="match status" value="1"/>
</dbReference>
<dbReference type="Gene3D" id="3.40.630.10">
    <property type="entry name" value="Zn peptidases"/>
    <property type="match status" value="1"/>
</dbReference>
<dbReference type="InterPro" id="IPR051458">
    <property type="entry name" value="Cyt/Met_Dipeptidase"/>
</dbReference>
<dbReference type="InterPro" id="IPR011650">
    <property type="entry name" value="Peptidase_M20_dimer"/>
</dbReference>
<keyword evidence="2" id="KW-0479">Metal-binding</keyword>
<dbReference type="PANTHER" id="PTHR43270">
    <property type="entry name" value="BETA-ALA-HIS DIPEPTIDASE"/>
    <property type="match status" value="1"/>
</dbReference>
<evidence type="ECO:0000313" key="6">
    <source>
        <dbReference type="Proteomes" id="UP000604765"/>
    </source>
</evidence>
<accession>A0ABQ3VZ97</accession>
<reference evidence="5 6" key="1">
    <citation type="journal article" date="2021" name="Int. J. Syst. Evol. Microbiol.">
        <title>Lentilactobacillus fungorum sp. nov., isolated from spent mushroom substrates.</title>
        <authorList>
            <person name="Tohno M."/>
            <person name="Tanizawa Y."/>
            <person name="Kojima Y."/>
            <person name="Sakamoto M."/>
            <person name="Ohkuma M."/>
            <person name="Kobayashi H."/>
        </authorList>
    </citation>
    <scope>NUCLEOTIDE SEQUENCE [LARGE SCALE GENOMIC DNA]</scope>
    <source>
        <strain evidence="5 6">YK48G</strain>
    </source>
</reference>
<keyword evidence="1" id="KW-0645">Protease</keyword>
<dbReference type="InterPro" id="IPR002933">
    <property type="entry name" value="Peptidase_M20"/>
</dbReference>
<dbReference type="EMBL" id="BNJR01000012">
    <property type="protein sequence ID" value="GHP13890.1"/>
    <property type="molecule type" value="Genomic_DNA"/>
</dbReference>
<evidence type="ECO:0000256" key="1">
    <source>
        <dbReference type="ARBA" id="ARBA00022670"/>
    </source>
</evidence>
<feature type="domain" description="Peptidase M20 dimerisation" evidence="4">
    <location>
        <begin position="192"/>
        <end position="350"/>
    </location>
</feature>
<evidence type="ECO:0000259" key="4">
    <source>
        <dbReference type="Pfam" id="PF07687"/>
    </source>
</evidence>
<dbReference type="PANTHER" id="PTHR43270:SF8">
    <property type="entry name" value="DI- AND TRIPEPTIDASE DUG2-RELATED"/>
    <property type="match status" value="1"/>
</dbReference>
<organism evidence="5 6">
    <name type="scientific">Lentilactobacillus fungorum</name>
    <dbReference type="NCBI Taxonomy" id="2201250"/>
    <lineage>
        <taxon>Bacteria</taxon>
        <taxon>Bacillati</taxon>
        <taxon>Bacillota</taxon>
        <taxon>Bacilli</taxon>
        <taxon>Lactobacillales</taxon>
        <taxon>Lactobacillaceae</taxon>
        <taxon>Lentilactobacillus</taxon>
    </lineage>
</organism>
<name>A0ABQ3VZ97_9LACO</name>
<gene>
    <name evidence="5" type="ORF">YK48G_13150</name>
</gene>
<dbReference type="Pfam" id="PF07687">
    <property type="entry name" value="M20_dimer"/>
    <property type="match status" value="1"/>
</dbReference>
<sequence length="450" mass="49693">MNRRDTFIETKLPKFKSILANLIKLKSISATNDGISETVTYLKKLLTSLLAADVDVIQTSGSPTIVATIAGSTAETVLFYGHYDAMVPGNEALWHTPPFRLTEKDGRLYGRGVGDNKGQLLGQIVGLYTYKQLHGTFPFNIKLLIEGEEEQGSLNLPITVQKLAATKLKDVDYVIVIDGSFNQSGTHVLRLGNRGALGFELTAYTGNQDNHSGNLGNIMKNPVLLLIQLINRLIDVDSGHVKIPHFYDGVEQPTARDLAWMEKLPYDPSDISKQTGVLRIPKESINYYQKLMFEPTFNISGITSGYTGNGMKTIIPHAATVKIDCRLVAAQSIQKIQKSIIELLKPELDDHCVSFKPLVKVPASKTNPNDSRISLIISAIKEATGDALVEPVMPGTVPNYVWTDILKVPAFTIPYANFDQHNHAPDENITLRAFIDGIKISYELINHLKK</sequence>
<keyword evidence="3" id="KW-0378">Hydrolase</keyword>
<proteinExistence type="predicted"/>